<evidence type="ECO:0000256" key="3">
    <source>
        <dbReference type="ARBA" id="ARBA00023054"/>
    </source>
</evidence>
<feature type="compositionally biased region" description="Low complexity" evidence="6">
    <location>
        <begin position="811"/>
        <end position="831"/>
    </location>
</feature>
<evidence type="ECO:0000256" key="2">
    <source>
        <dbReference type="ARBA" id="ARBA00022443"/>
    </source>
</evidence>
<sequence length="889" mass="94775">MDNLVFPQPTPAPLILPRRLSLHGNVRGSRSRYLNAGSSYYQPASPTGDKDDLGGNSLTHYFYFPTATFPPHRRGSSAPNTQPTPTLSASNPNPPAIFSFGNERGQDGAAVAFTGSNDINALHTYNGLPSTGHSRASRRHSISSGSPWATVPPRHALHMPVMKVDPSIWRSEQHQREIYRLMHEGREEAVMKRRGIRSVMDTSEEEEDEHEMAGVVSTVDLGGFKATEEREKELVREQVRQEWARLIEEQTREYERRLQQVAAQDAIAEEARRRNSWAKQLEHQQVQLKTPGQVLHPLVPPLAVYSQQHQASQQHQRLPVNLPAPGQQQGQGRMAPPTTLIPHPPPHRSSRWVSRSLLLAVALLAAGTQAACVSLAGSKTCPSYSTLSVDTSIVSKLKDYGIVIAPFKTAQEFDQAAANATGFFTASDSCKAYTGAQRIPYQNTVLCTIAVLEPASVKCPGAPDTASKELCASSCSLYLGGFTSLMNQSCANDTATQSNLKTLTEVCSTHKPEQWPGLQSVTNATCVNALQNEAATCGLASLTDKCTYCKTNATAECCKDAATQCPQPTLSTGPTGAQPSTSPTGVIEGGGGGDGAKNPSDNSGISSTAVKGIIGGAVGLVVIAAALFIFMRRAKRKPAAHKGNGLSRQVSNSSGRYNISSPKIQEEGFAAASTAPIPMTTLPSVTQEPMSFGALGGAALGGAAVAATGAAAAEGKEATGKQSYCQALYPYQASMADELDLTPGDIVNVQRVFDDGWAVGVNMNTSNEGAFPVVCVMFVDESALDDDFEDVNMHSMAPMTLREEDQGQGGRNSPSGRNSPRSSLPSRSSSPVHLPRRNSSIRDSTVILPGTAASSSPLGPGRVTPQPGRDTMMSDASSINRWWDGEKAK</sequence>
<feature type="region of interest" description="Disordered" evidence="6">
    <location>
        <begin position="801"/>
        <end position="889"/>
    </location>
</feature>
<dbReference type="InterPro" id="IPR050384">
    <property type="entry name" value="Endophilin_SH3RF"/>
</dbReference>
<evidence type="ECO:0000313" key="10">
    <source>
        <dbReference type="Proteomes" id="UP000717515"/>
    </source>
</evidence>
<evidence type="ECO:0000259" key="8">
    <source>
        <dbReference type="PROSITE" id="PS50002"/>
    </source>
</evidence>
<dbReference type="Proteomes" id="UP000717515">
    <property type="component" value="Unassembled WGS sequence"/>
</dbReference>
<feature type="domain" description="SH3" evidence="8">
    <location>
        <begin position="720"/>
        <end position="781"/>
    </location>
</feature>
<evidence type="ECO:0000256" key="7">
    <source>
        <dbReference type="SAM" id="Phobius"/>
    </source>
</evidence>
<evidence type="ECO:0000256" key="6">
    <source>
        <dbReference type="SAM" id="MobiDB-lite"/>
    </source>
</evidence>
<dbReference type="PROSITE" id="PS50002">
    <property type="entry name" value="SH3"/>
    <property type="match status" value="1"/>
</dbReference>
<feature type="transmembrane region" description="Helical" evidence="7">
    <location>
        <begin position="612"/>
        <end position="631"/>
    </location>
</feature>
<keyword evidence="7" id="KW-1133">Transmembrane helix</keyword>
<feature type="region of interest" description="Disordered" evidence="6">
    <location>
        <begin position="639"/>
        <end position="659"/>
    </location>
</feature>
<gene>
    <name evidence="9" type="ORF">KVV02_001197</name>
</gene>
<dbReference type="SUPFAM" id="SSF50044">
    <property type="entry name" value="SH3-domain"/>
    <property type="match status" value="1"/>
</dbReference>
<organism evidence="9 10">
    <name type="scientific">Mortierella alpina</name>
    <name type="common">Oleaginous fungus</name>
    <name type="synonym">Mortierella renispora</name>
    <dbReference type="NCBI Taxonomy" id="64518"/>
    <lineage>
        <taxon>Eukaryota</taxon>
        <taxon>Fungi</taxon>
        <taxon>Fungi incertae sedis</taxon>
        <taxon>Mucoromycota</taxon>
        <taxon>Mortierellomycotina</taxon>
        <taxon>Mortierellomycetes</taxon>
        <taxon>Mortierellales</taxon>
        <taxon>Mortierellaceae</taxon>
        <taxon>Mortierella</taxon>
    </lineage>
</organism>
<keyword evidence="3" id="KW-0175">Coiled coil</keyword>
<accession>A0A9P8A201</accession>
<dbReference type="Gene3D" id="2.30.30.40">
    <property type="entry name" value="SH3 Domains"/>
    <property type="match status" value="1"/>
</dbReference>
<feature type="region of interest" description="Disordered" evidence="6">
    <location>
        <begin position="70"/>
        <end position="93"/>
    </location>
</feature>
<keyword evidence="2 5" id="KW-0728">SH3 domain</keyword>
<proteinExistence type="predicted"/>
<dbReference type="AlphaFoldDB" id="A0A9P8A201"/>
<dbReference type="InterPro" id="IPR001452">
    <property type="entry name" value="SH3_domain"/>
</dbReference>
<comment type="caution">
    <text evidence="9">The sequence shown here is derived from an EMBL/GenBank/DDBJ whole genome shotgun (WGS) entry which is preliminary data.</text>
</comment>
<protein>
    <recommendedName>
        <fullName evidence="8">SH3 domain-containing protein</fullName>
    </recommendedName>
</protein>
<feature type="compositionally biased region" description="Polar residues" evidence="6">
    <location>
        <begin position="646"/>
        <end position="659"/>
    </location>
</feature>
<evidence type="ECO:0000256" key="1">
    <source>
        <dbReference type="ARBA" id="ARBA00004170"/>
    </source>
</evidence>
<feature type="region of interest" description="Disordered" evidence="6">
    <location>
        <begin position="130"/>
        <end position="149"/>
    </location>
</feature>
<dbReference type="Pfam" id="PF00018">
    <property type="entry name" value="SH3_1"/>
    <property type="match status" value="1"/>
</dbReference>
<keyword evidence="7" id="KW-0812">Transmembrane</keyword>
<feature type="compositionally biased region" description="Polar residues" evidence="6">
    <location>
        <begin position="569"/>
        <end position="584"/>
    </location>
</feature>
<dbReference type="SMART" id="SM00326">
    <property type="entry name" value="SH3"/>
    <property type="match status" value="1"/>
</dbReference>
<feature type="compositionally biased region" description="Polar residues" evidence="6">
    <location>
        <begin position="77"/>
        <end position="91"/>
    </location>
</feature>
<comment type="subcellular location">
    <subcellularLocation>
        <location evidence="1">Membrane</location>
        <topology evidence="1">Peripheral membrane protein</topology>
    </subcellularLocation>
</comment>
<dbReference type="EMBL" id="JAIFTL010000126">
    <property type="protein sequence ID" value="KAG9322863.1"/>
    <property type="molecule type" value="Genomic_DNA"/>
</dbReference>
<dbReference type="PANTHER" id="PTHR14167:SF81">
    <property type="entry name" value="ENDOPHILIN-A"/>
    <property type="match status" value="1"/>
</dbReference>
<name>A0A9P8A201_MORAP</name>
<evidence type="ECO:0000313" key="9">
    <source>
        <dbReference type="EMBL" id="KAG9322863.1"/>
    </source>
</evidence>
<dbReference type="InterPro" id="IPR036028">
    <property type="entry name" value="SH3-like_dom_sf"/>
</dbReference>
<evidence type="ECO:0000256" key="5">
    <source>
        <dbReference type="PROSITE-ProRule" id="PRU00192"/>
    </source>
</evidence>
<evidence type="ECO:0000256" key="4">
    <source>
        <dbReference type="ARBA" id="ARBA00023136"/>
    </source>
</evidence>
<keyword evidence="4 7" id="KW-0472">Membrane</keyword>
<feature type="region of interest" description="Disordered" evidence="6">
    <location>
        <begin position="569"/>
        <end position="603"/>
    </location>
</feature>
<reference evidence="9" key="1">
    <citation type="submission" date="2021-07" db="EMBL/GenBank/DDBJ databases">
        <title>Draft genome of Mortierella alpina, strain LL118, isolated from an aspen leaf litter sample.</title>
        <authorList>
            <person name="Yang S."/>
            <person name="Vinatzer B.A."/>
        </authorList>
    </citation>
    <scope>NUCLEOTIDE SEQUENCE</scope>
    <source>
        <strain evidence="9">LL118</strain>
    </source>
</reference>
<dbReference type="PANTHER" id="PTHR14167">
    <property type="entry name" value="SH3 DOMAIN-CONTAINING"/>
    <property type="match status" value="1"/>
</dbReference>